<dbReference type="Pfam" id="PF00498">
    <property type="entry name" value="FHA"/>
    <property type="match status" value="1"/>
</dbReference>
<keyword evidence="5" id="KW-0067">ATP-binding</keyword>
<dbReference type="GO" id="GO:0005524">
    <property type="term" value="F:ATP binding"/>
    <property type="evidence" value="ECO:0007669"/>
    <property type="project" value="UniProtKB-KW"/>
</dbReference>
<evidence type="ECO:0000256" key="3">
    <source>
        <dbReference type="ARBA" id="ARBA00022701"/>
    </source>
</evidence>
<evidence type="ECO:0000256" key="4">
    <source>
        <dbReference type="ARBA" id="ARBA00022741"/>
    </source>
</evidence>
<dbReference type="Gene3D" id="2.60.200.20">
    <property type="match status" value="1"/>
</dbReference>
<keyword evidence="6 9" id="KW-0175">Coiled coil</keyword>
<feature type="coiled-coil region" evidence="9">
    <location>
        <begin position="129"/>
        <end position="156"/>
    </location>
</feature>
<keyword evidence="8" id="KW-0206">Cytoskeleton</keyword>
<evidence type="ECO:0000256" key="6">
    <source>
        <dbReference type="ARBA" id="ARBA00023054"/>
    </source>
</evidence>
<keyword evidence="7" id="KW-0505">Motor protein</keyword>
<comment type="subcellular location">
    <subcellularLocation>
        <location evidence="1">Cytoplasm</location>
        <location evidence="1">Cytoskeleton</location>
    </subcellularLocation>
</comment>
<evidence type="ECO:0000256" key="2">
    <source>
        <dbReference type="ARBA" id="ARBA00022490"/>
    </source>
</evidence>
<proteinExistence type="predicted"/>
<accession>A0A315V8D9</accession>
<name>A0A315V8D9_GAMAF</name>
<evidence type="ECO:0000313" key="13">
    <source>
        <dbReference type="Proteomes" id="UP000250572"/>
    </source>
</evidence>
<keyword evidence="3" id="KW-0493">Microtubule</keyword>
<dbReference type="PANTHER" id="PTHR47117:SF9">
    <property type="entry name" value="KINESIN-LIKE PROTEIN KIF1C ISOFORM X1"/>
    <property type="match status" value="1"/>
</dbReference>
<dbReference type="InterPro" id="IPR008984">
    <property type="entry name" value="SMAD_FHA_dom_sf"/>
</dbReference>
<reference evidence="12 13" key="1">
    <citation type="journal article" date="2018" name="G3 (Bethesda)">
        <title>A High-Quality Reference Genome for the Invasive Mosquitofish Gambusia affinis Using a Chicago Library.</title>
        <authorList>
            <person name="Hoffberg S.L."/>
            <person name="Troendle N.J."/>
            <person name="Glenn T.C."/>
            <person name="Mahmud O."/>
            <person name="Louha S."/>
            <person name="Chalopin D."/>
            <person name="Bennetzen J.L."/>
            <person name="Mauricio R."/>
        </authorList>
    </citation>
    <scope>NUCLEOTIDE SEQUENCE [LARGE SCALE GENOMIC DNA]</scope>
    <source>
        <strain evidence="12">NE01/NJP1002.9</strain>
        <tissue evidence="12">Muscle</tissue>
    </source>
</reference>
<gene>
    <name evidence="12" type="ORF">CCH79_00019707</name>
</gene>
<keyword evidence="2" id="KW-0963">Cytoplasm</keyword>
<evidence type="ECO:0000256" key="7">
    <source>
        <dbReference type="ARBA" id="ARBA00023175"/>
    </source>
</evidence>
<feature type="coiled-coil region" evidence="9">
    <location>
        <begin position="347"/>
        <end position="392"/>
    </location>
</feature>
<dbReference type="GO" id="GO:0005874">
    <property type="term" value="C:microtubule"/>
    <property type="evidence" value="ECO:0007669"/>
    <property type="project" value="UniProtKB-KW"/>
</dbReference>
<dbReference type="EMBL" id="NHOQ01002169">
    <property type="protein sequence ID" value="PWA19185.1"/>
    <property type="molecule type" value="Genomic_DNA"/>
</dbReference>
<keyword evidence="13" id="KW-1185">Reference proteome</keyword>
<dbReference type="AlphaFoldDB" id="A0A315V8D9"/>
<feature type="region of interest" description="Disordered" evidence="10">
    <location>
        <begin position="321"/>
        <end position="344"/>
    </location>
</feature>
<dbReference type="FunFam" id="2.60.200.20:FF:000001">
    <property type="entry name" value="Kinesin family member 1B"/>
    <property type="match status" value="1"/>
</dbReference>
<organism evidence="12 13">
    <name type="scientific">Gambusia affinis</name>
    <name type="common">Western mosquitofish</name>
    <name type="synonym">Heterandria affinis</name>
    <dbReference type="NCBI Taxonomy" id="33528"/>
    <lineage>
        <taxon>Eukaryota</taxon>
        <taxon>Metazoa</taxon>
        <taxon>Chordata</taxon>
        <taxon>Craniata</taxon>
        <taxon>Vertebrata</taxon>
        <taxon>Euteleostomi</taxon>
        <taxon>Actinopterygii</taxon>
        <taxon>Neopterygii</taxon>
        <taxon>Teleostei</taxon>
        <taxon>Neoteleostei</taxon>
        <taxon>Acanthomorphata</taxon>
        <taxon>Ovalentaria</taxon>
        <taxon>Atherinomorphae</taxon>
        <taxon>Cyprinodontiformes</taxon>
        <taxon>Poeciliidae</taxon>
        <taxon>Poeciliinae</taxon>
        <taxon>Gambusia</taxon>
    </lineage>
</organism>
<evidence type="ECO:0000259" key="11">
    <source>
        <dbReference type="Pfam" id="PF00498"/>
    </source>
</evidence>
<feature type="non-terminal residue" evidence="12">
    <location>
        <position position="530"/>
    </location>
</feature>
<keyword evidence="4" id="KW-0547">Nucleotide-binding</keyword>
<comment type="caution">
    <text evidence="12">The sequence shown here is derived from an EMBL/GenBank/DDBJ whole genome shotgun (WGS) entry which is preliminary data.</text>
</comment>
<dbReference type="InterPro" id="IPR000253">
    <property type="entry name" value="FHA_dom"/>
</dbReference>
<dbReference type="SUPFAM" id="SSF49879">
    <property type="entry name" value="SMAD/FHA domain"/>
    <property type="match status" value="1"/>
</dbReference>
<sequence length="530" mass="60483">MSECLLYYIKEGFTRVGQQDVDIKLSGQFIKEIHCVFVSETNDQGEVVVTLEPLVGAETYVNGKQISEAVVLKQGNRIVMGKNHVFRFNHPEQARLERERSVTAEQQGEPEDWNYAQKELLEKQGIDIKLEMEKRLQDVETQYRKEKEEADLLLEQHRLYADSDSGDDSDKRSCEESWRLISSLREKLPANKVGANVRSCVSIMSGSNRRPCGRVQVQTIVKRCGLPSSGKRREPLRVYQIPQRRRISKDPKRVTMEDLRMQAVKEICYEVALGDFRHSRQEIEALSIVKMKELCRMYAKKDSNEKESWKAVAQDVCDTVGIGEERSPPTEEGGGAETSEGGQKGKVYDLKAHIDKLTDILEKLTEEHLGLLQEVKLQNNMKDEEIKALRDRMIKMESIIPVQDDDMNGEGSESMQREGGGGLDGLDDPNDPPEVRVQRLMDEDPAFRRGRLRWLKQEQQRIQNLQKQNITKKLRGQNQNPGQLTPIVPVHLPGTGRFIPPQECKLKFPFKSNPAHRLSWGPASEALQAL</sequence>
<protein>
    <recommendedName>
        <fullName evidence="11">FHA domain-containing protein</fullName>
    </recommendedName>
</protein>
<feature type="domain" description="FHA" evidence="11">
    <location>
        <begin position="15"/>
        <end position="81"/>
    </location>
</feature>
<evidence type="ECO:0000256" key="1">
    <source>
        <dbReference type="ARBA" id="ARBA00004245"/>
    </source>
</evidence>
<evidence type="ECO:0000256" key="8">
    <source>
        <dbReference type="ARBA" id="ARBA00023212"/>
    </source>
</evidence>
<evidence type="ECO:0000256" key="10">
    <source>
        <dbReference type="SAM" id="MobiDB-lite"/>
    </source>
</evidence>
<evidence type="ECO:0000256" key="9">
    <source>
        <dbReference type="SAM" id="Coils"/>
    </source>
</evidence>
<evidence type="ECO:0000256" key="5">
    <source>
        <dbReference type="ARBA" id="ARBA00022840"/>
    </source>
</evidence>
<dbReference type="PANTHER" id="PTHR47117">
    <property type="entry name" value="STAR-RELATED LIPID TRANSFER PROTEIN 9"/>
    <property type="match status" value="1"/>
</dbReference>
<feature type="region of interest" description="Disordered" evidence="10">
    <location>
        <begin position="403"/>
        <end position="435"/>
    </location>
</feature>
<evidence type="ECO:0000313" key="12">
    <source>
        <dbReference type="EMBL" id="PWA19185.1"/>
    </source>
</evidence>
<dbReference type="Proteomes" id="UP000250572">
    <property type="component" value="Unassembled WGS sequence"/>
</dbReference>